<dbReference type="Proteomes" id="UP000054266">
    <property type="component" value="Unassembled WGS sequence"/>
</dbReference>
<proteinExistence type="predicted"/>
<reference evidence="2 3" key="1">
    <citation type="submission" date="2015-01" db="EMBL/GenBank/DDBJ databases">
        <title>The Genome Sequence of Capronia semiimmersa CBS27337.</title>
        <authorList>
            <consortium name="The Broad Institute Genomics Platform"/>
            <person name="Cuomo C."/>
            <person name="de Hoog S."/>
            <person name="Gorbushina A."/>
            <person name="Stielow B."/>
            <person name="Teixiera M."/>
            <person name="Abouelleil A."/>
            <person name="Chapman S.B."/>
            <person name="Priest M."/>
            <person name="Young S.K."/>
            <person name="Wortman J."/>
            <person name="Nusbaum C."/>
            <person name="Birren B."/>
        </authorList>
    </citation>
    <scope>NUCLEOTIDE SEQUENCE [LARGE SCALE GENOMIC DNA]</scope>
    <source>
        <strain evidence="2 3">CBS 27337</strain>
    </source>
</reference>
<feature type="region of interest" description="Disordered" evidence="1">
    <location>
        <begin position="38"/>
        <end position="68"/>
    </location>
</feature>
<gene>
    <name evidence="2" type="ORF">PV04_06413</name>
</gene>
<name>A0A0D2CPP2_9EURO</name>
<evidence type="ECO:0000313" key="2">
    <source>
        <dbReference type="EMBL" id="KIW67141.1"/>
    </source>
</evidence>
<feature type="compositionally biased region" description="Polar residues" evidence="1">
    <location>
        <begin position="58"/>
        <end position="68"/>
    </location>
</feature>
<dbReference type="PANTHER" id="PTHR38116:SF1">
    <property type="entry name" value="BZIP DOMAIN-CONTAINING PROTEIN"/>
    <property type="match status" value="1"/>
</dbReference>
<dbReference type="AlphaFoldDB" id="A0A0D2CPP2"/>
<evidence type="ECO:0000313" key="3">
    <source>
        <dbReference type="Proteomes" id="UP000054266"/>
    </source>
</evidence>
<protein>
    <recommendedName>
        <fullName evidence="4">BZIP domain-containing protein</fullName>
    </recommendedName>
</protein>
<sequence length="227" mass="25290">MGRARALDDNWFGVQDPRKRKQIQDRLAQRARRMRLAEAKKSVEERFSEAHDCESASDESPSRITSISTVGSESRVRVVSHRPVTTVPRQPSGQQIMAATSTADSCVIATLSSSIYGALYQNGALMGISCAVSCSSKSCAVGPDIPESLRPTELQLTVVHPRWIDRFPFPKMRDNIITLLGIIDEEEFMGDLFRLTSFTLDAGAAPWDPTAWRIGKEFSAKWGYLFY</sequence>
<dbReference type="STRING" id="5601.A0A0D2CPP2"/>
<feature type="compositionally biased region" description="Basic and acidic residues" evidence="1">
    <location>
        <begin position="38"/>
        <end position="54"/>
    </location>
</feature>
<dbReference type="EMBL" id="KN846959">
    <property type="protein sequence ID" value="KIW67141.1"/>
    <property type="molecule type" value="Genomic_DNA"/>
</dbReference>
<evidence type="ECO:0000256" key="1">
    <source>
        <dbReference type="SAM" id="MobiDB-lite"/>
    </source>
</evidence>
<dbReference type="Pfam" id="PF11905">
    <property type="entry name" value="DUF3425"/>
    <property type="match status" value="1"/>
</dbReference>
<keyword evidence="3" id="KW-1185">Reference proteome</keyword>
<dbReference type="HOGENOM" id="CLU_033726_1_0_1"/>
<evidence type="ECO:0008006" key="4">
    <source>
        <dbReference type="Google" id="ProtNLM"/>
    </source>
</evidence>
<dbReference type="InterPro" id="IPR021833">
    <property type="entry name" value="DUF3425"/>
</dbReference>
<dbReference type="PANTHER" id="PTHR38116">
    <property type="entry name" value="CHROMOSOME 7, WHOLE GENOME SHOTGUN SEQUENCE"/>
    <property type="match status" value="1"/>
</dbReference>
<accession>A0A0D2CPP2</accession>
<organism evidence="2 3">
    <name type="scientific">Phialophora macrospora</name>
    <dbReference type="NCBI Taxonomy" id="1851006"/>
    <lineage>
        <taxon>Eukaryota</taxon>
        <taxon>Fungi</taxon>
        <taxon>Dikarya</taxon>
        <taxon>Ascomycota</taxon>
        <taxon>Pezizomycotina</taxon>
        <taxon>Eurotiomycetes</taxon>
        <taxon>Chaetothyriomycetidae</taxon>
        <taxon>Chaetothyriales</taxon>
        <taxon>Herpotrichiellaceae</taxon>
        <taxon>Phialophora</taxon>
    </lineage>
</organism>